<name>A0A8E0VIY0_9TREM</name>
<protein>
    <submittedName>
        <fullName evidence="2">Uncharacterized protein</fullName>
    </submittedName>
</protein>
<accession>A0A8E0VIY0</accession>
<dbReference type="OrthoDB" id="6259975at2759"/>
<reference evidence="2" key="1">
    <citation type="submission" date="2019-05" db="EMBL/GenBank/DDBJ databases">
        <title>Annotation for the trematode Fasciolopsis buski.</title>
        <authorList>
            <person name="Choi Y.-J."/>
        </authorList>
    </citation>
    <scope>NUCLEOTIDE SEQUENCE</scope>
    <source>
        <strain evidence="2">HT</strain>
        <tissue evidence="2">Whole worm</tissue>
    </source>
</reference>
<evidence type="ECO:0000313" key="2">
    <source>
        <dbReference type="EMBL" id="KAA0190806.1"/>
    </source>
</evidence>
<organism evidence="2 3">
    <name type="scientific">Fasciolopsis buskii</name>
    <dbReference type="NCBI Taxonomy" id="27845"/>
    <lineage>
        <taxon>Eukaryota</taxon>
        <taxon>Metazoa</taxon>
        <taxon>Spiralia</taxon>
        <taxon>Lophotrochozoa</taxon>
        <taxon>Platyhelminthes</taxon>
        <taxon>Trematoda</taxon>
        <taxon>Digenea</taxon>
        <taxon>Plagiorchiida</taxon>
        <taxon>Echinostomata</taxon>
        <taxon>Echinostomatoidea</taxon>
        <taxon>Fasciolidae</taxon>
        <taxon>Fasciolopsis</taxon>
    </lineage>
</organism>
<feature type="region of interest" description="Disordered" evidence="1">
    <location>
        <begin position="85"/>
        <end position="112"/>
    </location>
</feature>
<proteinExistence type="predicted"/>
<comment type="caution">
    <text evidence="2">The sequence shown here is derived from an EMBL/GenBank/DDBJ whole genome shotgun (WGS) entry which is preliminary data.</text>
</comment>
<sequence length="161" mass="18865">MTTGQHRALGHRDSTVSIRTLCWITPRNHWYILETERVLNQLRLPRTCLKLPQTLRFVDLAESELYDPESEHLCMHNVPWVDNVTEDGPAENHLSPFSSVQTRKQRAHKARWGSGTLEPVDLRRWRKLPAPAVSELRATKQRDEERLRKESLIRLRASKSR</sequence>
<dbReference type="Proteomes" id="UP000728185">
    <property type="component" value="Unassembled WGS sequence"/>
</dbReference>
<gene>
    <name evidence="2" type="ORF">FBUS_07638</name>
</gene>
<evidence type="ECO:0000313" key="3">
    <source>
        <dbReference type="Proteomes" id="UP000728185"/>
    </source>
</evidence>
<keyword evidence="3" id="KW-1185">Reference proteome</keyword>
<dbReference type="EMBL" id="LUCM01006773">
    <property type="protein sequence ID" value="KAA0190806.1"/>
    <property type="molecule type" value="Genomic_DNA"/>
</dbReference>
<evidence type="ECO:0000256" key="1">
    <source>
        <dbReference type="SAM" id="MobiDB-lite"/>
    </source>
</evidence>
<dbReference type="AlphaFoldDB" id="A0A8E0VIY0"/>